<evidence type="ECO:0000313" key="4">
    <source>
        <dbReference type="Proteomes" id="UP000275461"/>
    </source>
</evidence>
<gene>
    <name evidence="3" type="ORF">DFR31_2324</name>
</gene>
<dbReference type="InterPro" id="IPR000073">
    <property type="entry name" value="AB_hydrolase_1"/>
</dbReference>
<dbReference type="Proteomes" id="UP000275461">
    <property type="component" value="Unassembled WGS sequence"/>
</dbReference>
<dbReference type="EMBL" id="RCDA01000004">
    <property type="protein sequence ID" value="RLK47010.1"/>
    <property type="molecule type" value="Genomic_DNA"/>
</dbReference>
<protein>
    <submittedName>
        <fullName evidence="3">Pimeloyl-ACP methyl ester carboxylesterase</fullName>
    </submittedName>
</protein>
<comment type="caution">
    <text evidence="3">The sequence shown here is derived from an EMBL/GenBank/DDBJ whole genome shotgun (WGS) entry which is preliminary data.</text>
</comment>
<dbReference type="PANTHER" id="PTHR46118:SF4">
    <property type="entry name" value="PROTEIN ABHD11"/>
    <property type="match status" value="1"/>
</dbReference>
<dbReference type="Gene3D" id="3.40.50.1820">
    <property type="entry name" value="alpha/beta hydrolase"/>
    <property type="match status" value="1"/>
</dbReference>
<dbReference type="GO" id="GO:0016787">
    <property type="term" value="F:hydrolase activity"/>
    <property type="evidence" value="ECO:0007669"/>
    <property type="project" value="UniProtKB-KW"/>
</dbReference>
<keyword evidence="4" id="KW-1185">Reference proteome</keyword>
<evidence type="ECO:0000313" key="3">
    <source>
        <dbReference type="EMBL" id="RLK47010.1"/>
    </source>
</evidence>
<feature type="domain" description="AB hydrolase-1" evidence="2">
    <location>
        <begin position="16"/>
        <end position="246"/>
    </location>
</feature>
<dbReference type="Pfam" id="PF00561">
    <property type="entry name" value="Abhydrolase_1"/>
    <property type="match status" value="1"/>
</dbReference>
<dbReference type="AlphaFoldDB" id="A0A498C1I2"/>
<proteinExistence type="predicted"/>
<evidence type="ECO:0000256" key="1">
    <source>
        <dbReference type="ARBA" id="ARBA00022801"/>
    </source>
</evidence>
<dbReference type="PRINTS" id="PR00412">
    <property type="entry name" value="EPOXHYDRLASE"/>
</dbReference>
<organism evidence="3 4">
    <name type="scientific">Alkalispirillum mobile</name>
    <dbReference type="NCBI Taxonomy" id="85925"/>
    <lineage>
        <taxon>Bacteria</taxon>
        <taxon>Pseudomonadati</taxon>
        <taxon>Pseudomonadota</taxon>
        <taxon>Gammaproteobacteria</taxon>
        <taxon>Chromatiales</taxon>
        <taxon>Ectothiorhodospiraceae</taxon>
        <taxon>Alkalispirillum</taxon>
    </lineage>
</organism>
<sequence length="262" mass="29106">MTEILRLNKTERGDGPPLLILHGLYGSSANWSRHARWLAERYRVILPDLRNHGRSPHHPRMDYPAMAADLIQLLDDCDCPQAVVMGHSMGGKAAMAMALAHPERVRALVVADIAPVNYGTADHGHDDILDAMAGVDFGRVAGREDVDAALARVVTTPMVRQFLLTNLQREGDGWGWRLPVATLQQALPLLMDFPAYDDQYRGPSLFIHGQRSDYVQAEQAPAIRRLFPQAEITGVPGAGHWLHVEQPERFAEALGDWLSHHT</sequence>
<dbReference type="InterPro" id="IPR000639">
    <property type="entry name" value="Epox_hydrolase-like"/>
</dbReference>
<dbReference type="RefSeq" id="WP_121442846.1">
    <property type="nucleotide sequence ID" value="NZ_RCDA01000004.1"/>
</dbReference>
<evidence type="ECO:0000259" key="2">
    <source>
        <dbReference type="Pfam" id="PF00561"/>
    </source>
</evidence>
<dbReference type="PANTHER" id="PTHR46118">
    <property type="entry name" value="PROTEIN ABHD11"/>
    <property type="match status" value="1"/>
</dbReference>
<reference evidence="3 4" key="1">
    <citation type="submission" date="2018-10" db="EMBL/GenBank/DDBJ databases">
        <title>Genomic Encyclopedia of Type Strains, Phase IV (KMG-IV): sequencing the most valuable type-strain genomes for metagenomic binning, comparative biology and taxonomic classification.</title>
        <authorList>
            <person name="Goeker M."/>
        </authorList>
    </citation>
    <scope>NUCLEOTIDE SEQUENCE [LARGE SCALE GENOMIC DNA]</scope>
    <source>
        <strain evidence="3 4">DSM 12769</strain>
    </source>
</reference>
<dbReference type="OrthoDB" id="9808398at2"/>
<keyword evidence="1" id="KW-0378">Hydrolase</keyword>
<dbReference type="InterPro" id="IPR029058">
    <property type="entry name" value="AB_hydrolase_fold"/>
</dbReference>
<dbReference type="PRINTS" id="PR00111">
    <property type="entry name" value="ABHYDROLASE"/>
</dbReference>
<accession>A0A498C1I2</accession>
<dbReference type="SUPFAM" id="SSF53474">
    <property type="entry name" value="alpha/beta-Hydrolases"/>
    <property type="match status" value="1"/>
</dbReference>
<name>A0A498C1I2_9GAMM</name>